<feature type="transmembrane region" description="Helical" evidence="1">
    <location>
        <begin position="276"/>
        <end position="295"/>
    </location>
</feature>
<gene>
    <name evidence="3" type="ORF">IE877_05270</name>
</gene>
<accession>A0ABR9CWN7</accession>
<keyword evidence="1" id="KW-1133">Transmembrane helix</keyword>
<keyword evidence="4" id="KW-1185">Reference proteome</keyword>
<dbReference type="NCBIfam" id="TIGR03370">
    <property type="entry name" value="VPLPA-CTERM"/>
    <property type="match status" value="1"/>
</dbReference>
<proteinExistence type="predicted"/>
<dbReference type="Proteomes" id="UP000652176">
    <property type="component" value="Unassembled WGS sequence"/>
</dbReference>
<reference evidence="3 4" key="1">
    <citation type="submission" date="2020-09" db="EMBL/GenBank/DDBJ databases">
        <title>Methylomonas albis sp. nov. and Methylomonas fluvii sp. nov.: Two cold-adapted methanotrophs from the River Elbe and an amended description of Methylovulum psychrotolerans strain Eb1.</title>
        <authorList>
            <person name="Bussmann I.K."/>
            <person name="Klings K.-W."/>
            <person name="Warnstedt J."/>
            <person name="Hoppert M."/>
            <person name="Saborowski A."/>
            <person name="Horn F."/>
            <person name="Liebner S."/>
        </authorList>
    </citation>
    <scope>NUCLEOTIDE SEQUENCE [LARGE SCALE GENOMIC DNA]</scope>
    <source>
        <strain evidence="3 4">EbA</strain>
    </source>
</reference>
<keyword evidence="1" id="KW-0812">Transmembrane</keyword>
<evidence type="ECO:0000256" key="2">
    <source>
        <dbReference type="SAM" id="SignalP"/>
    </source>
</evidence>
<keyword evidence="1" id="KW-0472">Membrane</keyword>
<dbReference type="InterPro" id="IPR022472">
    <property type="entry name" value="VPLPA-CTERM"/>
</dbReference>
<sequence length="304" mass="31617">MKKQTVLTVCIGSLLFGAAIPAFADIAPLPDFHHININVSNDNGAQNGSGPTDSYYIKADGGGLNQLHITTDSSTAGLSGQVTTQDINASSTSGTFWVSTTGGRGYNDSIILLASVKGPISNDFSLNIKSSGYQWTAAANVIGSDIHYVSGAVNETFGKSDFLYGPQTTKPGPGTGILPFYSGQNVNDPTTAEYLMFIDLWVGNTSTRTQTDAGSAKVEFSVSGLYSSTLAFNAYAFAYTSNTGANSIDWTNRVSSNLADAGQSGYSINTTAVAPVPVPAAIWLFGSALAGFGLIGRRKAALAE</sequence>
<organism evidence="3 4">
    <name type="scientific">Methylomonas albis</name>
    <dbReference type="NCBI Taxonomy" id="1854563"/>
    <lineage>
        <taxon>Bacteria</taxon>
        <taxon>Pseudomonadati</taxon>
        <taxon>Pseudomonadota</taxon>
        <taxon>Gammaproteobacteria</taxon>
        <taxon>Methylococcales</taxon>
        <taxon>Methylococcaceae</taxon>
        <taxon>Methylomonas</taxon>
    </lineage>
</organism>
<dbReference type="RefSeq" id="WP_192373683.1">
    <property type="nucleotide sequence ID" value="NZ_CAJHIV010000001.1"/>
</dbReference>
<feature type="signal peptide" evidence="2">
    <location>
        <begin position="1"/>
        <end position="24"/>
    </location>
</feature>
<evidence type="ECO:0000313" key="4">
    <source>
        <dbReference type="Proteomes" id="UP000652176"/>
    </source>
</evidence>
<name>A0ABR9CWN7_9GAMM</name>
<dbReference type="EMBL" id="JACXSS010000001">
    <property type="protein sequence ID" value="MBD9355292.1"/>
    <property type="molecule type" value="Genomic_DNA"/>
</dbReference>
<protein>
    <submittedName>
        <fullName evidence="3">VPLPA-CTERM sorting domain-containing protein</fullName>
    </submittedName>
</protein>
<feature type="chain" id="PRO_5046265388" evidence="2">
    <location>
        <begin position="25"/>
        <end position="304"/>
    </location>
</feature>
<comment type="caution">
    <text evidence="3">The sequence shown here is derived from an EMBL/GenBank/DDBJ whole genome shotgun (WGS) entry which is preliminary data.</text>
</comment>
<evidence type="ECO:0000256" key="1">
    <source>
        <dbReference type="SAM" id="Phobius"/>
    </source>
</evidence>
<keyword evidence="2" id="KW-0732">Signal</keyword>
<evidence type="ECO:0000313" key="3">
    <source>
        <dbReference type="EMBL" id="MBD9355292.1"/>
    </source>
</evidence>